<keyword evidence="2" id="KW-1185">Reference proteome</keyword>
<comment type="caution">
    <text evidence="1">The sequence shown here is derived from an EMBL/GenBank/DDBJ whole genome shotgun (WGS) entry which is preliminary data.</text>
</comment>
<name>A0ACC2V5V4_9TREE</name>
<sequence length="351" mass="38914">MNLLLFVFLLALVVAKDYYAILGLDKGADEKSIKLAYRQLSKKYHPDKNPSEEAHLKFIEIGEAYEVLSDPDKKANYDRYGTAEAPVDHGDFGDMFQQFFGGFGGGGHQRQGKRRGDNTQVNVRVSLVDFYRGRDVEFDVEMRNICDICDGSGSEDGQRHTCDKCQGSGFMKVTRRLAPGMVQTFSGPCDECGGKGTKIERLCKHCGGHGAKPTPRHYNVYMGPGFERDGTQVLEGEGDQNPDWVPGDLIVSIGEDFGQSWGYRRIGRNLYRTEVLSANEAMHGGWRRVIPFFDVHDEEVEISRPKGATILHGETEIVHGRGMPVGDDHGDLFIEYVVVPAGGAASVKDEL</sequence>
<organism evidence="1 2">
    <name type="scientific">Naganishia cerealis</name>
    <dbReference type="NCBI Taxonomy" id="610337"/>
    <lineage>
        <taxon>Eukaryota</taxon>
        <taxon>Fungi</taxon>
        <taxon>Dikarya</taxon>
        <taxon>Basidiomycota</taxon>
        <taxon>Agaricomycotina</taxon>
        <taxon>Tremellomycetes</taxon>
        <taxon>Filobasidiales</taxon>
        <taxon>Filobasidiaceae</taxon>
        <taxon>Naganishia</taxon>
    </lineage>
</organism>
<reference evidence="1" key="1">
    <citation type="submission" date="2023-04" db="EMBL/GenBank/DDBJ databases">
        <title>Draft Genome sequencing of Naganishia species isolated from polar environments using Oxford Nanopore Technology.</title>
        <authorList>
            <person name="Leo P."/>
            <person name="Venkateswaran K."/>
        </authorList>
    </citation>
    <scope>NUCLEOTIDE SEQUENCE</scope>
    <source>
        <strain evidence="1">MNA-CCFEE 5261</strain>
    </source>
</reference>
<dbReference type="Proteomes" id="UP001241377">
    <property type="component" value="Unassembled WGS sequence"/>
</dbReference>
<evidence type="ECO:0000313" key="1">
    <source>
        <dbReference type="EMBL" id="KAJ9093962.1"/>
    </source>
</evidence>
<proteinExistence type="predicted"/>
<accession>A0ACC2V5V4</accession>
<evidence type="ECO:0000313" key="2">
    <source>
        <dbReference type="Proteomes" id="UP001241377"/>
    </source>
</evidence>
<gene>
    <name evidence="1" type="ORF">QFC19_008092</name>
</gene>
<dbReference type="EMBL" id="JASBWR010000116">
    <property type="protein sequence ID" value="KAJ9093962.1"/>
    <property type="molecule type" value="Genomic_DNA"/>
</dbReference>
<protein>
    <submittedName>
        <fullName evidence="1">Uncharacterized protein</fullName>
    </submittedName>
</protein>